<name>A0A0R2C7U4_9LACO</name>
<feature type="domain" description="HTH cro/C1-type" evidence="1">
    <location>
        <begin position="121"/>
        <end position="173"/>
    </location>
</feature>
<evidence type="ECO:0000313" key="2">
    <source>
        <dbReference type="EMBL" id="KRM87450.1"/>
    </source>
</evidence>
<protein>
    <recommendedName>
        <fullName evidence="1">HTH cro/C1-type domain-containing protein</fullName>
    </recommendedName>
</protein>
<dbReference type="Proteomes" id="UP000051789">
    <property type="component" value="Unassembled WGS sequence"/>
</dbReference>
<dbReference type="RefSeq" id="WP_056969199.1">
    <property type="nucleotide sequence ID" value="NZ_AYZK01000002.1"/>
</dbReference>
<dbReference type="AlphaFoldDB" id="A0A0R2C7U4"/>
<evidence type="ECO:0000313" key="3">
    <source>
        <dbReference type="Proteomes" id="UP000051789"/>
    </source>
</evidence>
<proteinExistence type="predicted"/>
<comment type="caution">
    <text evidence="2">The sequence shown here is derived from an EMBL/GenBank/DDBJ whole genome shotgun (WGS) entry which is preliminary data.</text>
</comment>
<keyword evidence="3" id="KW-1185">Reference proteome</keyword>
<reference evidence="2 3" key="1">
    <citation type="journal article" date="2015" name="Genome Announc.">
        <title>Expanding the biotechnology potential of lactobacilli through comparative genomics of 213 strains and associated genera.</title>
        <authorList>
            <person name="Sun Z."/>
            <person name="Harris H.M."/>
            <person name="McCann A."/>
            <person name="Guo C."/>
            <person name="Argimon S."/>
            <person name="Zhang W."/>
            <person name="Yang X."/>
            <person name="Jeffery I.B."/>
            <person name="Cooney J.C."/>
            <person name="Kagawa T.F."/>
            <person name="Liu W."/>
            <person name="Song Y."/>
            <person name="Salvetti E."/>
            <person name="Wrobel A."/>
            <person name="Rasinkangas P."/>
            <person name="Parkhill J."/>
            <person name="Rea M.C."/>
            <person name="O'Sullivan O."/>
            <person name="Ritari J."/>
            <person name="Douillard F.P."/>
            <person name="Paul Ross R."/>
            <person name="Yang R."/>
            <person name="Briner A.E."/>
            <person name="Felis G.E."/>
            <person name="de Vos W.M."/>
            <person name="Barrangou R."/>
            <person name="Klaenhammer T.R."/>
            <person name="Caufield P.W."/>
            <person name="Cui Y."/>
            <person name="Zhang H."/>
            <person name="O'Toole P.W."/>
        </authorList>
    </citation>
    <scope>NUCLEOTIDE SEQUENCE [LARGE SCALE GENOMIC DNA]</scope>
    <source>
        <strain evidence="2 3">DSM 22698</strain>
    </source>
</reference>
<evidence type="ECO:0000259" key="1">
    <source>
        <dbReference type="PROSITE" id="PS50943"/>
    </source>
</evidence>
<dbReference type="InterPro" id="IPR001387">
    <property type="entry name" value="Cro/C1-type_HTH"/>
</dbReference>
<organism evidence="2 3">
    <name type="scientific">Lacticaseibacillus thailandensis DSM 22698 = JCM 13996</name>
    <dbReference type="NCBI Taxonomy" id="1423810"/>
    <lineage>
        <taxon>Bacteria</taxon>
        <taxon>Bacillati</taxon>
        <taxon>Bacillota</taxon>
        <taxon>Bacilli</taxon>
        <taxon>Lactobacillales</taxon>
        <taxon>Lactobacillaceae</taxon>
        <taxon>Lacticaseibacillus</taxon>
    </lineage>
</organism>
<dbReference type="EMBL" id="AYZK01000002">
    <property type="protein sequence ID" value="KRM87450.1"/>
    <property type="molecule type" value="Genomic_DNA"/>
</dbReference>
<gene>
    <name evidence="2" type="ORF">FD19_GL000954</name>
</gene>
<accession>A0A0R2C7U4</accession>
<dbReference type="STRING" id="1423810.FD19_GL000954"/>
<dbReference type="PATRIC" id="fig|1423810.4.peg.979"/>
<sequence length="412" mass="46578">MQLLMIWLGALMDRDMDLADAIAPELTSSFKVPRVKAALTEFLPNWQFGQAVYRWLHVPTADNSQRVVKIIQALRDLGVETDAHWFELMFNRVQVGKVYHNQHLVDHGVHIQHGDTAAAVVHNRRLQLHLSIREVARASSTSAIRRFESGQTRLSFGSLVRLTGELGLLVSQVLATPVPAGDGSPALLTLRTTFKRVNGLDRARALPIIEQFLQQQPYMPQKTERAERLILLAATKQGLVDDAETQQEATELAKGMLQMNLWGSLETHATIPLATILPPAQLSLLFKKGWRVLARHPYTVGANYYFWGMSDAIRRIVRNFDAEAAKNFLRTFDWLPKIADPTPMRWQSVGMWYAARYVLEPTQEHYQQLELFVHQTVLTGHTDTLASLKTEWADKLPAGTFDDAAVEEHDHA</sequence>
<dbReference type="PROSITE" id="PS50943">
    <property type="entry name" value="HTH_CROC1"/>
    <property type="match status" value="1"/>
</dbReference>